<name>A0A7J6F9G7_CANSA</name>
<dbReference type="EMBL" id="JAATIQ010000401">
    <property type="protein sequence ID" value="KAF4357709.1"/>
    <property type="molecule type" value="Genomic_DNA"/>
</dbReference>
<dbReference type="Proteomes" id="UP000525078">
    <property type="component" value="Unassembled WGS sequence"/>
</dbReference>
<reference evidence="3 4" key="1">
    <citation type="journal article" date="2020" name="bioRxiv">
        <title>Sequence and annotation of 42 cannabis genomes reveals extensive copy number variation in cannabinoid synthesis and pathogen resistance genes.</title>
        <authorList>
            <person name="Mckernan K.J."/>
            <person name="Helbert Y."/>
            <person name="Kane L.T."/>
            <person name="Ebling H."/>
            <person name="Zhang L."/>
            <person name="Liu B."/>
            <person name="Eaton Z."/>
            <person name="Mclaughlin S."/>
            <person name="Kingan S."/>
            <person name="Baybayan P."/>
            <person name="Concepcion G."/>
            <person name="Jordan M."/>
            <person name="Riva A."/>
            <person name="Barbazuk W."/>
            <person name="Harkins T."/>
        </authorList>
    </citation>
    <scope>NUCLEOTIDE SEQUENCE [LARGE SCALE GENOMIC DNA]</scope>
    <source>
        <strain evidence="3 4">cv. Jamaican Lion 4</strain>
        <strain evidence="1">Father</strain>
        <strain evidence="2">Mother</strain>
        <tissue evidence="2">Leaf</tissue>
    </source>
</reference>
<dbReference type="EMBL" id="JAATIP010000143">
    <property type="protein sequence ID" value="KAF4367316.1"/>
    <property type="molecule type" value="Genomic_DNA"/>
</dbReference>
<evidence type="ECO:0000313" key="3">
    <source>
        <dbReference type="Proteomes" id="UP000525078"/>
    </source>
</evidence>
<comment type="caution">
    <text evidence="2">The sequence shown here is derived from an EMBL/GenBank/DDBJ whole genome shotgun (WGS) entry which is preliminary data.</text>
</comment>
<dbReference type="AlphaFoldDB" id="A0A7J6F9G7"/>
<organism evidence="2 3">
    <name type="scientific">Cannabis sativa</name>
    <name type="common">Hemp</name>
    <name type="synonym">Marijuana</name>
    <dbReference type="NCBI Taxonomy" id="3483"/>
    <lineage>
        <taxon>Eukaryota</taxon>
        <taxon>Viridiplantae</taxon>
        <taxon>Streptophyta</taxon>
        <taxon>Embryophyta</taxon>
        <taxon>Tracheophyta</taxon>
        <taxon>Spermatophyta</taxon>
        <taxon>Magnoliopsida</taxon>
        <taxon>eudicotyledons</taxon>
        <taxon>Gunneridae</taxon>
        <taxon>Pentapetalae</taxon>
        <taxon>rosids</taxon>
        <taxon>fabids</taxon>
        <taxon>Rosales</taxon>
        <taxon>Cannabaceae</taxon>
        <taxon>Cannabis</taxon>
    </lineage>
</organism>
<dbReference type="Proteomes" id="UP000583929">
    <property type="component" value="Unassembled WGS sequence"/>
</dbReference>
<evidence type="ECO:0000313" key="4">
    <source>
        <dbReference type="Proteomes" id="UP000583929"/>
    </source>
</evidence>
<accession>A0A7J6F9G7</accession>
<proteinExistence type="predicted"/>
<sequence>MLPIRPKGNVPLTKHVHKIFNSPLARETLWMTVCKMPERHDHIKRVSTDVNNSRLGKFVNRIRKRCVRNVCGDQTRTWHSIEIMDIFGIIGIKLELESGHEVVRDCVIFVAIENGKQKGFEPSCA</sequence>
<gene>
    <name evidence="2" type="ORF">F8388_025734</name>
    <name evidence="1" type="ORF">G4B88_023167</name>
</gene>
<evidence type="ECO:0000313" key="2">
    <source>
        <dbReference type="EMBL" id="KAF4367316.1"/>
    </source>
</evidence>
<keyword evidence="4" id="KW-1185">Reference proteome</keyword>
<protein>
    <submittedName>
        <fullName evidence="2">Uncharacterized protein</fullName>
    </submittedName>
</protein>
<evidence type="ECO:0000313" key="1">
    <source>
        <dbReference type="EMBL" id="KAF4357709.1"/>
    </source>
</evidence>